<accession>A0A226C207</accession>
<dbReference type="EMBL" id="NIQC01000004">
    <property type="protein sequence ID" value="OWZ84447.1"/>
    <property type="molecule type" value="Genomic_DNA"/>
</dbReference>
<name>A0A226C207_9FIRM</name>
<dbReference type="AlphaFoldDB" id="A0A226C207"/>
<sequence>MTKIFSENGFIKLLSLALAVLLWLFVSNDTGDVSVREVSKTYDNIQPSIRNQDPELILVQEPQPVSATIRGTRPMLDQVQKDELMFYVDLQDLGPGAHSVSVLSSIPQFEVTEIHPREVEVELDEVTEQIFPVEPEIIGQPDEGLSPKKTIITPENVTVSGAKSLVEEIDRVVASLNINEAKESLEKGIAVEILNDENEIIEDVEVSPGMVEVSVPMEFPQKEVDVNVNIEDDLSGYNLENVEVSPEVVTVGGWESVLNELNYIETEPVQLTKLLEEETVVISLKQIEGVKELSESKVVVTGELDELEEVSFDVPLELSDDMTSDKITQDYVEVVVMGNPQALENLDKQDVKAYALKESLNDETSELEITVDLPSDVELLEINPSKVIYDQKD</sequence>
<dbReference type="RefSeq" id="WP_089022778.1">
    <property type="nucleotide sequence ID" value="NZ_NIQC01000004.1"/>
</dbReference>
<proteinExistence type="predicted"/>
<dbReference type="Pfam" id="PF07949">
    <property type="entry name" value="YbbR"/>
    <property type="match status" value="2"/>
</dbReference>
<dbReference type="Gene3D" id="2.170.120.30">
    <property type="match status" value="2"/>
</dbReference>
<gene>
    <name evidence="1" type="ORF">CDO51_02780</name>
</gene>
<dbReference type="PANTHER" id="PTHR37804:SF1">
    <property type="entry name" value="CDAA REGULATORY PROTEIN CDAR"/>
    <property type="match status" value="1"/>
</dbReference>
<reference evidence="1 2" key="1">
    <citation type="submission" date="2017-06" db="EMBL/GenBank/DDBJ databases">
        <title>Draft Genome Sequence of Natranaerobius trueperi halophilic, alkalithermophilic bacteria from soda lakes.</title>
        <authorList>
            <person name="Zhao B."/>
        </authorList>
    </citation>
    <scope>NUCLEOTIDE SEQUENCE [LARGE SCALE GENOMIC DNA]</scope>
    <source>
        <strain evidence="1 2">DSM 18760</strain>
    </source>
</reference>
<keyword evidence="2" id="KW-1185">Reference proteome</keyword>
<dbReference type="Proteomes" id="UP000214588">
    <property type="component" value="Unassembled WGS sequence"/>
</dbReference>
<dbReference type="InterPro" id="IPR012505">
    <property type="entry name" value="YbbR"/>
</dbReference>
<comment type="caution">
    <text evidence="1">The sequence shown here is derived from an EMBL/GenBank/DDBJ whole genome shotgun (WGS) entry which is preliminary data.</text>
</comment>
<dbReference type="Gene3D" id="2.170.120.40">
    <property type="entry name" value="YbbR-like domain"/>
    <property type="match status" value="2"/>
</dbReference>
<evidence type="ECO:0000313" key="2">
    <source>
        <dbReference type="Proteomes" id="UP000214588"/>
    </source>
</evidence>
<evidence type="ECO:0008006" key="3">
    <source>
        <dbReference type="Google" id="ProtNLM"/>
    </source>
</evidence>
<dbReference type="PANTHER" id="PTHR37804">
    <property type="entry name" value="CDAA REGULATORY PROTEIN CDAR"/>
    <property type="match status" value="1"/>
</dbReference>
<dbReference type="OrthoDB" id="2111604at2"/>
<protein>
    <recommendedName>
        <fullName evidence="3">YbbR domain-containing protein</fullName>
    </recommendedName>
</protein>
<evidence type="ECO:0000313" key="1">
    <source>
        <dbReference type="EMBL" id="OWZ84447.1"/>
    </source>
</evidence>
<dbReference type="InterPro" id="IPR053154">
    <property type="entry name" value="c-di-AMP_regulator"/>
</dbReference>
<organism evidence="1 2">
    <name type="scientific">Natranaerobius trueperi</name>
    <dbReference type="NCBI Taxonomy" id="759412"/>
    <lineage>
        <taxon>Bacteria</taxon>
        <taxon>Bacillati</taxon>
        <taxon>Bacillota</taxon>
        <taxon>Clostridia</taxon>
        <taxon>Natranaerobiales</taxon>
        <taxon>Natranaerobiaceae</taxon>
        <taxon>Natranaerobius</taxon>
    </lineage>
</organism>